<feature type="compositionally biased region" description="Acidic residues" evidence="1">
    <location>
        <begin position="173"/>
        <end position="183"/>
    </location>
</feature>
<dbReference type="InterPro" id="IPR039879">
    <property type="entry name" value="EFC10"/>
</dbReference>
<feature type="region of interest" description="Disordered" evidence="1">
    <location>
        <begin position="217"/>
        <end position="290"/>
    </location>
</feature>
<dbReference type="AlphaFoldDB" id="A0A0K6S6U8"/>
<protein>
    <recommendedName>
        <fullName evidence="3">EF-hand domain-containing protein</fullName>
    </recommendedName>
</protein>
<feature type="region of interest" description="Disordered" evidence="1">
    <location>
        <begin position="1"/>
        <end position="188"/>
    </location>
</feature>
<dbReference type="PANTHER" id="PTHR21847:SF1">
    <property type="entry name" value="EF-HAND CALCIUM-BINDING DOMAIN-CONTAINING PROTEIN 10"/>
    <property type="match status" value="1"/>
</dbReference>
<feature type="compositionally biased region" description="Basic and acidic residues" evidence="1">
    <location>
        <begin position="262"/>
        <end position="271"/>
    </location>
</feature>
<organism evidence="2">
    <name type="scientific">Chromera velia CCMP2878</name>
    <dbReference type="NCBI Taxonomy" id="1169474"/>
    <lineage>
        <taxon>Eukaryota</taxon>
        <taxon>Sar</taxon>
        <taxon>Alveolata</taxon>
        <taxon>Colpodellida</taxon>
        <taxon>Chromeraceae</taxon>
        <taxon>Chromera</taxon>
    </lineage>
</organism>
<sequence>MQVSSATPEGDNPPVALPGEVTGGEGEGEAVAADAPAEAEEEVEAEGKDSTAAAAAVDGEPLGEGEIGGHAEEDTEPKSGGDGEGPAGTEAGAEGGSGDLGVPADAAAAAAGGDGGQKRQSVVAAMEKVKDGILGLDFSQMSTESKRNNKKGTKEKPGESSMEPQTKTANESAEAEEDEEEAFGEPFALSELVNLDELIGEEAAAACRGLLSASAPQPQQIQTDADGEANVAAADGEESPPSQGQKEKGAAGEGGDTQQQGTEKEAGDHPEVQQQAAGTSEEKERRKMNSNPDRLLMTFVYHLLTEAVLAKPENLKAFLAAELQKLHKKKTEAENVNPIFSGPFNNSHLSTMFDMLDGRKRGFISNAQMLLALQQLKAIPANSFPLDMGEDGQVDKSTFVTVVKAEMTRAASCF</sequence>
<evidence type="ECO:0000256" key="1">
    <source>
        <dbReference type="SAM" id="MobiDB-lite"/>
    </source>
</evidence>
<gene>
    <name evidence="2" type="ORF">Cvel_19229.t2</name>
</gene>
<reference evidence="2" key="1">
    <citation type="submission" date="2014-11" db="EMBL/GenBank/DDBJ databases">
        <title>Molecular phylogeny of cliff fern family Woodsiaceae with morphological implications.</title>
        <authorList>
            <person name="Shao Y.-Z."/>
            <person name="Wei R."/>
            <person name="Zhang X.-C."/>
        </authorList>
    </citation>
    <scope>NUCLEOTIDE SEQUENCE</scope>
</reference>
<evidence type="ECO:0000313" key="2">
    <source>
        <dbReference type="EMBL" id="CUC09373.1"/>
    </source>
</evidence>
<proteinExistence type="predicted"/>
<accession>A0A0K6S6U8</accession>
<dbReference type="PANTHER" id="PTHR21847">
    <property type="entry name" value="EF-HAND CALCIUM-BINDING DOMAIN-CONTAINING PROTEIN 10"/>
    <property type="match status" value="1"/>
</dbReference>
<dbReference type="VEuPathDB" id="CryptoDB:Cvel_19229"/>
<feature type="compositionally biased region" description="Basic and acidic residues" evidence="1">
    <location>
        <begin position="67"/>
        <end position="81"/>
    </location>
</feature>
<dbReference type="EMBL" id="CDMZ01000710">
    <property type="protein sequence ID" value="CUC09373.1"/>
    <property type="molecule type" value="Genomic_DNA"/>
</dbReference>
<evidence type="ECO:0008006" key="3">
    <source>
        <dbReference type="Google" id="ProtNLM"/>
    </source>
</evidence>
<feature type="compositionally biased region" description="Basic and acidic residues" evidence="1">
    <location>
        <begin position="144"/>
        <end position="158"/>
    </location>
</feature>
<name>A0A0K6S6U8_9ALVE</name>